<feature type="region of interest" description="Disordered" evidence="1">
    <location>
        <begin position="183"/>
        <end position="207"/>
    </location>
</feature>
<evidence type="ECO:0000313" key="3">
    <source>
        <dbReference type="EMBL" id="ABW25830.1"/>
    </source>
</evidence>
<dbReference type="KEGG" id="amr:AM1_0786"/>
<accession>B0CFE3</accession>
<dbReference type="Proteomes" id="UP000000268">
    <property type="component" value="Chromosome"/>
</dbReference>
<gene>
    <name evidence="3" type="ordered locus">AM1_0786</name>
</gene>
<feature type="domain" description="DUF4268" evidence="2">
    <location>
        <begin position="210"/>
        <end position="339"/>
    </location>
</feature>
<reference evidence="3 4" key="1">
    <citation type="journal article" date="2008" name="Proc. Natl. Acad. Sci. U.S.A.">
        <title>Niche adaptation and genome expansion in the chlorophyll d-producing cyanobacterium Acaryochloris marina.</title>
        <authorList>
            <person name="Swingley W.D."/>
            <person name="Chen M."/>
            <person name="Cheung P.C."/>
            <person name="Conrad A.L."/>
            <person name="Dejesa L.C."/>
            <person name="Hao J."/>
            <person name="Honchak B.M."/>
            <person name="Karbach L.E."/>
            <person name="Kurdoglu A."/>
            <person name="Lahiri S."/>
            <person name="Mastrian S.D."/>
            <person name="Miyashita H."/>
            <person name="Page L."/>
            <person name="Ramakrishna P."/>
            <person name="Satoh S."/>
            <person name="Sattley W.M."/>
            <person name="Shimada Y."/>
            <person name="Taylor H.L."/>
            <person name="Tomo T."/>
            <person name="Tsuchiya T."/>
            <person name="Wang Z.T."/>
            <person name="Raymond J."/>
            <person name="Mimuro M."/>
            <person name="Blankenship R.E."/>
            <person name="Touchman J.W."/>
        </authorList>
    </citation>
    <scope>NUCLEOTIDE SEQUENCE [LARGE SCALE GENOMIC DNA]</scope>
    <source>
        <strain evidence="4">MBIC 11017</strain>
    </source>
</reference>
<dbReference type="EMBL" id="CP000828">
    <property type="protein sequence ID" value="ABW25830.1"/>
    <property type="molecule type" value="Genomic_DNA"/>
</dbReference>
<dbReference type="Pfam" id="PF14088">
    <property type="entry name" value="DUF4268"/>
    <property type="match status" value="1"/>
</dbReference>
<dbReference type="STRING" id="329726.AM1_0786"/>
<organism evidence="3 4">
    <name type="scientific">Acaryochloris marina (strain MBIC 11017)</name>
    <dbReference type="NCBI Taxonomy" id="329726"/>
    <lineage>
        <taxon>Bacteria</taxon>
        <taxon>Bacillati</taxon>
        <taxon>Cyanobacteriota</taxon>
        <taxon>Cyanophyceae</taxon>
        <taxon>Acaryochloridales</taxon>
        <taxon>Acaryochloridaceae</taxon>
        <taxon>Acaryochloris</taxon>
    </lineage>
</organism>
<keyword evidence="4" id="KW-1185">Reference proteome</keyword>
<evidence type="ECO:0000313" key="4">
    <source>
        <dbReference type="Proteomes" id="UP000000268"/>
    </source>
</evidence>
<dbReference type="OrthoDB" id="570199at2"/>
<dbReference type="HOGENOM" id="CLU_064448_0_0_3"/>
<sequence length="365" mass="40930">MSAKHPSKPNLGRLEKVDVTQYWQSATEDFAPWLCQEENMQLLGEAIGLSLEVVLDAQQMCDRQGDLLCRQAGTKNWILIGSQLCPTDEQHFGQLLTEGADISAAGIIWIASQFSAEHLKLLNWLNQHAQPSLQFWGVEIELWQIGKTAMAAQFNLVSPAEESTEDAPDDPTELDLESQLEQQAEALPDPEPEQEEPEPEPLTAEQEQHVAFWSELCDQLEQRGSVVKAVAPPPDDHIDFAIGRAGFLLSAHLNREHTSLAIELRLFDEDAQAHYELLAAQQEQIESELGFALNWENLVSECVIYCPLPETDINATDQWPDYIDWLCGGLECFHLTFADLVQSLNADDYHRGHHHPVPDVLSLPS</sequence>
<evidence type="ECO:0000259" key="2">
    <source>
        <dbReference type="Pfam" id="PF14088"/>
    </source>
</evidence>
<proteinExistence type="predicted"/>
<dbReference type="RefSeq" id="WP_012161413.1">
    <property type="nucleotide sequence ID" value="NC_009925.1"/>
</dbReference>
<dbReference type="eggNOG" id="COG1637">
    <property type="taxonomic scope" value="Bacteria"/>
</dbReference>
<name>B0CFE3_ACAM1</name>
<dbReference type="InterPro" id="IPR025364">
    <property type="entry name" value="DUF4268"/>
</dbReference>
<dbReference type="AlphaFoldDB" id="B0CFE3"/>
<evidence type="ECO:0000256" key="1">
    <source>
        <dbReference type="SAM" id="MobiDB-lite"/>
    </source>
</evidence>
<feature type="compositionally biased region" description="Acidic residues" evidence="1">
    <location>
        <begin position="188"/>
        <end position="199"/>
    </location>
</feature>
<protein>
    <recommendedName>
        <fullName evidence="2">DUF4268 domain-containing protein</fullName>
    </recommendedName>
</protein>